<gene>
    <name evidence="3" type="ORF">AR543_19475</name>
</gene>
<dbReference type="Pfam" id="PF00561">
    <property type="entry name" value="Abhydrolase_1"/>
    <property type="match status" value="1"/>
</dbReference>
<dbReference type="InterPro" id="IPR000073">
    <property type="entry name" value="AB_hydrolase_1"/>
</dbReference>
<dbReference type="OrthoDB" id="59888at2"/>
<feature type="transmembrane region" description="Helical" evidence="1">
    <location>
        <begin position="21"/>
        <end position="41"/>
    </location>
</feature>
<reference evidence="4" key="1">
    <citation type="submission" date="2015-10" db="EMBL/GenBank/DDBJ databases">
        <title>Genome of Paenibacillus bovis sp. nov.</title>
        <authorList>
            <person name="Wu Z."/>
            <person name="Gao C."/>
            <person name="Liu Z."/>
            <person name="Zheng H."/>
        </authorList>
    </citation>
    <scope>NUCLEOTIDE SEQUENCE [LARGE SCALE GENOMIC DNA]</scope>
    <source>
        <strain evidence="4">BD3526</strain>
    </source>
</reference>
<dbReference type="Proteomes" id="UP000078148">
    <property type="component" value="Chromosome"/>
</dbReference>
<keyword evidence="3" id="KW-0378">Hydrolase</keyword>
<keyword evidence="1" id="KW-0812">Transmembrane</keyword>
<evidence type="ECO:0000313" key="4">
    <source>
        <dbReference type="Proteomes" id="UP000078148"/>
    </source>
</evidence>
<proteinExistence type="predicted"/>
<dbReference type="STRING" id="1616788.AR543_19475"/>
<dbReference type="KEGG" id="pbv:AR543_19475"/>
<dbReference type="PANTHER" id="PTHR43798">
    <property type="entry name" value="MONOACYLGLYCEROL LIPASE"/>
    <property type="match status" value="1"/>
</dbReference>
<keyword evidence="1" id="KW-0472">Membrane</keyword>
<dbReference type="SUPFAM" id="SSF53474">
    <property type="entry name" value="alpha/beta-Hydrolases"/>
    <property type="match status" value="1"/>
</dbReference>
<keyword evidence="4" id="KW-1185">Reference proteome</keyword>
<dbReference type="Gene3D" id="3.40.50.1820">
    <property type="entry name" value="alpha/beta hydrolase"/>
    <property type="match status" value="1"/>
</dbReference>
<dbReference type="EMBL" id="CP013023">
    <property type="protein sequence ID" value="ANF97986.1"/>
    <property type="molecule type" value="Genomic_DNA"/>
</dbReference>
<dbReference type="PANTHER" id="PTHR43798:SF33">
    <property type="entry name" value="HYDROLASE, PUTATIVE (AFU_ORTHOLOGUE AFUA_2G14860)-RELATED"/>
    <property type="match status" value="1"/>
</dbReference>
<dbReference type="InterPro" id="IPR050266">
    <property type="entry name" value="AB_hydrolase_sf"/>
</dbReference>
<name>A0A172ZK37_9BACL</name>
<protein>
    <submittedName>
        <fullName evidence="3">Alpha/beta hydrolase</fullName>
    </submittedName>
</protein>
<accession>A0A172ZK37</accession>
<evidence type="ECO:0000256" key="1">
    <source>
        <dbReference type="SAM" id="Phobius"/>
    </source>
</evidence>
<feature type="domain" description="AB hydrolase-1" evidence="2">
    <location>
        <begin position="77"/>
        <end position="182"/>
    </location>
</feature>
<sequence>MKTSNPSGHRKSGRSWKKITLRAIVSLVGVVLLLLAAGFIYESITSRHAQATHPPPGKMIDINGYRLHVHTYGTGSPTILLEAGSGETSLSWRQIPEQLAASTGATVVTYDRAGYAWSDTSPLPRTGQNIVKELHTALQKANIPGPYLLAGHSLGGMYSRLFAQTYPDEIAGMVLIDARPENDAERTEAIYKEEHAGSSTPSPYISIFLDEVGAFRLFPNFMLTGRVEPEDRQDFVNVVASPKYFKAVSEEGKLASTTEDAIRNQKLGNLPVRIIARGQEQDLTRFGISEEANNKIEQSWQIGQREMLAISNNSKLIVAKRSEHMIIHDQPKLVIRVIEELLAEIRQKSSDNGKSAAGSGAGSS</sequence>
<dbReference type="PRINTS" id="PR00111">
    <property type="entry name" value="ABHYDROLASE"/>
</dbReference>
<organism evidence="3 4">
    <name type="scientific">Paenibacillus bovis</name>
    <dbReference type="NCBI Taxonomy" id="1616788"/>
    <lineage>
        <taxon>Bacteria</taxon>
        <taxon>Bacillati</taxon>
        <taxon>Bacillota</taxon>
        <taxon>Bacilli</taxon>
        <taxon>Bacillales</taxon>
        <taxon>Paenibacillaceae</taxon>
        <taxon>Paenibacillus</taxon>
    </lineage>
</organism>
<dbReference type="GO" id="GO:0016787">
    <property type="term" value="F:hydrolase activity"/>
    <property type="evidence" value="ECO:0007669"/>
    <property type="project" value="UniProtKB-KW"/>
</dbReference>
<reference evidence="3 4" key="2">
    <citation type="journal article" date="2016" name="Int. J. Syst. Evol. Microbiol.">
        <title>Paenibacillus bovis sp. nov., isolated from raw yak (Bos grunniens) milk.</title>
        <authorList>
            <person name="Gao C."/>
            <person name="Han J."/>
            <person name="Liu Z."/>
            <person name="Xu X."/>
            <person name="Hang F."/>
            <person name="Wu Z."/>
        </authorList>
    </citation>
    <scope>NUCLEOTIDE SEQUENCE [LARGE SCALE GENOMIC DNA]</scope>
    <source>
        <strain evidence="3 4">BD3526</strain>
    </source>
</reference>
<dbReference type="GO" id="GO:0016020">
    <property type="term" value="C:membrane"/>
    <property type="evidence" value="ECO:0007669"/>
    <property type="project" value="TreeGrafter"/>
</dbReference>
<dbReference type="InterPro" id="IPR029058">
    <property type="entry name" value="AB_hydrolase_fold"/>
</dbReference>
<keyword evidence="1" id="KW-1133">Transmembrane helix</keyword>
<dbReference type="AlphaFoldDB" id="A0A172ZK37"/>
<evidence type="ECO:0000259" key="2">
    <source>
        <dbReference type="Pfam" id="PF00561"/>
    </source>
</evidence>
<dbReference type="RefSeq" id="WP_060536075.1">
    <property type="nucleotide sequence ID" value="NZ_CP013023.1"/>
</dbReference>
<evidence type="ECO:0000313" key="3">
    <source>
        <dbReference type="EMBL" id="ANF97986.1"/>
    </source>
</evidence>